<reference evidence="3" key="1">
    <citation type="submission" date="2025-08" db="UniProtKB">
        <authorList>
            <consortium name="RefSeq"/>
        </authorList>
    </citation>
    <scope>IDENTIFICATION</scope>
    <source>
        <tissue evidence="3">Ear skin</tissue>
    </source>
</reference>
<feature type="region of interest" description="Disordered" evidence="1">
    <location>
        <begin position="102"/>
        <end position="129"/>
    </location>
</feature>
<name>A0A8B8RBS3_CAMFR</name>
<dbReference type="GeneID" id="116657453"/>
<evidence type="ECO:0000313" key="3">
    <source>
        <dbReference type="RefSeq" id="XP_032315426.1"/>
    </source>
</evidence>
<dbReference type="RefSeq" id="XP_032315426.1">
    <property type="nucleotide sequence ID" value="XM_032459535.1"/>
</dbReference>
<gene>
    <name evidence="3" type="primary">LOC116657453</name>
</gene>
<organism evidence="2 3">
    <name type="scientific">Camelus ferus</name>
    <name type="common">Wild bactrian camel</name>
    <name type="synonym">Camelus bactrianus ferus</name>
    <dbReference type="NCBI Taxonomy" id="419612"/>
    <lineage>
        <taxon>Eukaryota</taxon>
        <taxon>Metazoa</taxon>
        <taxon>Chordata</taxon>
        <taxon>Craniata</taxon>
        <taxon>Vertebrata</taxon>
        <taxon>Euteleostomi</taxon>
        <taxon>Mammalia</taxon>
        <taxon>Eutheria</taxon>
        <taxon>Laurasiatheria</taxon>
        <taxon>Artiodactyla</taxon>
        <taxon>Tylopoda</taxon>
        <taxon>Camelidae</taxon>
        <taxon>Camelus</taxon>
    </lineage>
</organism>
<feature type="compositionally biased region" description="Pro residues" evidence="1">
    <location>
        <begin position="120"/>
        <end position="129"/>
    </location>
</feature>
<keyword evidence="2" id="KW-1185">Reference proteome</keyword>
<protein>
    <submittedName>
        <fullName evidence="3">Uncharacterized protein LOC116657453</fullName>
    </submittedName>
</protein>
<accession>A0A8B8RBS3</accession>
<dbReference type="Proteomes" id="UP000694856">
    <property type="component" value="Chromosome 18"/>
</dbReference>
<sequence>MQVSLSPNKLFQVSGASVFLNGVTIYAGHFNRGGQTLSQSCFGSHHQDPHTAVKFPSGGQMYFLLLRKTSIRREGPSISGGFGDGGILRGGVSSIVAPDSSSSAPISRFPLPGTQSARPSAPPASNPCPPRLCSRPETLQTLDGLGVVPGPLNSRIGDPEEPLCGSCWFRVQETQGWLDAAADAPEQAERKGRGLGAGRGGALFLPATAWSALLSALLRSPGLRRCSRRPSGLWGFVAPEVRERLEASEPRGRLRPAVGVNHIGCLRY</sequence>
<dbReference type="AlphaFoldDB" id="A0A8B8RBS3"/>
<proteinExistence type="predicted"/>
<dbReference type="KEGG" id="cfr:116657453"/>
<evidence type="ECO:0000313" key="2">
    <source>
        <dbReference type="Proteomes" id="UP000694856"/>
    </source>
</evidence>
<evidence type="ECO:0000256" key="1">
    <source>
        <dbReference type="SAM" id="MobiDB-lite"/>
    </source>
</evidence>